<dbReference type="KEGG" id="ptn:PTRA_a2660"/>
<dbReference type="InterPro" id="IPR004291">
    <property type="entry name" value="Transposase_IS66_central"/>
</dbReference>
<reference evidence="5 8" key="1">
    <citation type="submission" date="2015-03" db="EMBL/GenBank/DDBJ databases">
        <authorList>
            <person name="Murphy D."/>
        </authorList>
    </citation>
    <scope>NUCLEOTIDE SEQUENCE [LARGE SCALE GENOMIC DNA]</scope>
    <source>
        <strain evidence="5 8">KMM 520</strain>
    </source>
</reference>
<dbReference type="EMBL" id="CP011034">
    <property type="protein sequence ID" value="ALS31809.1"/>
    <property type="molecule type" value="Genomic_DNA"/>
</dbReference>
<evidence type="ECO:0000313" key="6">
    <source>
        <dbReference type="EMBL" id="ALS33729.1"/>
    </source>
</evidence>
<evidence type="ECO:0000259" key="4">
    <source>
        <dbReference type="Pfam" id="PF13817"/>
    </source>
</evidence>
<dbReference type="Proteomes" id="UP000065261">
    <property type="component" value="Chromosome I"/>
</dbReference>
<dbReference type="InterPro" id="IPR024474">
    <property type="entry name" value="Znf_dom_IS66"/>
</dbReference>
<dbReference type="InterPro" id="IPR024463">
    <property type="entry name" value="Transposase_TnpC_homeodom"/>
</dbReference>
<feature type="domain" description="Transposase IS66 C-terminal" evidence="4">
    <location>
        <begin position="479"/>
        <end position="515"/>
    </location>
</feature>
<dbReference type="RefSeq" id="WP_083497488.1">
    <property type="nucleotide sequence ID" value="NZ_CP011034.1"/>
</dbReference>
<feature type="domain" description="Transposase IS66 central" evidence="1">
    <location>
        <begin position="189"/>
        <end position="472"/>
    </location>
</feature>
<dbReference type="Pfam" id="PF13007">
    <property type="entry name" value="LZ_Tnp_IS66"/>
    <property type="match status" value="1"/>
</dbReference>
<sequence length="520" mass="58234">MKIDTNSLPDDPEQLKQMLLELQAETTQELAKKDKIISEQAIQINQFIERYEIAKRKQFGKSSEQLPGAGETFNEAEEIIDEADKTLLAAADSHSKVTIKNKPTRKPLPKELPRKVVTIDLSIDEKVCDCCQGKLHKIGEARSEKLEFVPAYIKVIETVRPKYACKRCEQTGTENSIKVAPVPATPIPKGIATSSLLSQIISAKYQYGLPLYRQEKMFNEYGIELSRKTMSDWIIRCSELLMPLVNELKAALLSQAVLHADETPLKVIKADNSSSYMWVYCCGSDSVAANSLPNIILYDYHNSRAAACVVDYLGDYDGYLQVDGYAAYGKTDAILAGCMAHARRKFIDAKTVQTKNKTGKADVALSLIRKLYGIEASLKDKTAAETYQARQESSKPIIDKLHHWIIENKDKVPPKSKLGEAITYWCNQEHKLITYLKDGRINIDNNRAERAVKPFVIGRKNWLFSNTARGATASAVLYSIIETAKANGLLVDNYLQTCLDELAKKPESVEHLLPWNVNQG</sequence>
<dbReference type="EMBL" id="CP011034">
    <property type="protein sequence ID" value="ALS33729.1"/>
    <property type="molecule type" value="Genomic_DNA"/>
</dbReference>
<dbReference type="Proteomes" id="UP000065261">
    <property type="component" value="Chromosome II"/>
</dbReference>
<evidence type="ECO:0000313" key="7">
    <source>
        <dbReference type="EMBL" id="ALS34689.1"/>
    </source>
</evidence>
<dbReference type="KEGG" id="ptn:PTRA_b0166"/>
<dbReference type="Pfam" id="PF13817">
    <property type="entry name" value="DDE_Tnp_IS66_C"/>
    <property type="match status" value="1"/>
</dbReference>
<gene>
    <name evidence="5" type="ORF">PTRA_a0453</name>
    <name evidence="6" type="ORF">PTRA_a2660</name>
    <name evidence="7" type="ORF">PTRA_b0166</name>
</gene>
<dbReference type="EMBL" id="CP011035">
    <property type="protein sequence ID" value="ALS34689.1"/>
    <property type="molecule type" value="Genomic_DNA"/>
</dbReference>
<evidence type="ECO:0000259" key="1">
    <source>
        <dbReference type="Pfam" id="PF03050"/>
    </source>
</evidence>
<feature type="domain" description="Transposase IS66 zinc-finger binding" evidence="2">
    <location>
        <begin position="125"/>
        <end position="169"/>
    </location>
</feature>
<proteinExistence type="predicted"/>
<dbReference type="AlphaFoldDB" id="A0A0U2WW19"/>
<protein>
    <submittedName>
        <fullName evidence="5">Transposase</fullName>
    </submittedName>
</protein>
<evidence type="ECO:0000313" key="8">
    <source>
        <dbReference type="Proteomes" id="UP000065261"/>
    </source>
</evidence>
<evidence type="ECO:0000259" key="3">
    <source>
        <dbReference type="Pfam" id="PF13007"/>
    </source>
</evidence>
<dbReference type="InterPro" id="IPR039552">
    <property type="entry name" value="IS66_C"/>
</dbReference>
<dbReference type="InterPro" id="IPR052344">
    <property type="entry name" value="Transposase-related"/>
</dbReference>
<dbReference type="NCBIfam" id="NF033517">
    <property type="entry name" value="transpos_IS66"/>
    <property type="match status" value="1"/>
</dbReference>
<evidence type="ECO:0000313" key="5">
    <source>
        <dbReference type="EMBL" id="ALS31809.1"/>
    </source>
</evidence>
<name>A0A0U2WW19_9GAMM</name>
<feature type="domain" description="Transposase TnpC homeodomain" evidence="3">
    <location>
        <begin position="49"/>
        <end position="117"/>
    </location>
</feature>
<dbReference type="PANTHER" id="PTHR33678">
    <property type="entry name" value="BLL1576 PROTEIN"/>
    <property type="match status" value="1"/>
</dbReference>
<dbReference type="KEGG" id="ptn:PTRA_a0453"/>
<dbReference type="Pfam" id="PF13005">
    <property type="entry name" value="zf-IS66"/>
    <property type="match status" value="1"/>
</dbReference>
<dbReference type="OrthoDB" id="9800877at2"/>
<organism evidence="5">
    <name type="scientific">Pseudoalteromonas translucida KMM 520</name>
    <dbReference type="NCBI Taxonomy" id="1315283"/>
    <lineage>
        <taxon>Bacteria</taxon>
        <taxon>Pseudomonadati</taxon>
        <taxon>Pseudomonadota</taxon>
        <taxon>Gammaproteobacteria</taxon>
        <taxon>Alteromonadales</taxon>
        <taxon>Pseudoalteromonadaceae</taxon>
        <taxon>Pseudoalteromonas</taxon>
    </lineage>
</organism>
<dbReference type="PANTHER" id="PTHR33678:SF1">
    <property type="entry name" value="BLL1576 PROTEIN"/>
    <property type="match status" value="1"/>
</dbReference>
<dbReference type="Pfam" id="PF03050">
    <property type="entry name" value="DDE_Tnp_IS66"/>
    <property type="match status" value="1"/>
</dbReference>
<accession>A0A0U2WW19</accession>
<dbReference type="PATRIC" id="fig|1315283.4.peg.2320"/>
<evidence type="ECO:0000259" key="2">
    <source>
        <dbReference type="Pfam" id="PF13005"/>
    </source>
</evidence>